<evidence type="ECO:0000259" key="2">
    <source>
        <dbReference type="Pfam" id="PF26002"/>
    </source>
</evidence>
<name>A0A1J5Q3H5_9ZZZZ</name>
<accession>A0A1J5Q3H5</accession>
<proteinExistence type="predicted"/>
<comment type="caution">
    <text evidence="3">The sequence shown here is derived from an EMBL/GenBank/DDBJ whole genome shotgun (WGS) entry which is preliminary data.</text>
</comment>
<dbReference type="EMBL" id="MLJW01003459">
    <property type="protein sequence ID" value="OIQ72011.1"/>
    <property type="molecule type" value="Genomic_DNA"/>
</dbReference>
<reference evidence="3" key="1">
    <citation type="submission" date="2016-10" db="EMBL/GenBank/DDBJ databases">
        <title>Sequence of Gallionella enrichment culture.</title>
        <authorList>
            <person name="Poehlein A."/>
            <person name="Muehling M."/>
            <person name="Daniel R."/>
        </authorList>
    </citation>
    <scope>NUCLEOTIDE SEQUENCE</scope>
</reference>
<feature type="region of interest" description="Disordered" evidence="1">
    <location>
        <begin position="27"/>
        <end position="46"/>
    </location>
</feature>
<feature type="domain" description="AprE-like beta-barrel" evidence="2">
    <location>
        <begin position="2"/>
        <end position="85"/>
    </location>
</feature>
<dbReference type="InterPro" id="IPR058982">
    <property type="entry name" value="Beta-barrel_AprE"/>
</dbReference>
<sequence>MDIKFDTFPYSQYGLAHGVVRTVSPDSFSAEDEQRNPTGAVPVSNSQNGLWYRTRVTLDDIALHNTPPNFHLTPGMPVVADIRVGKQTIMRYMLGKFIPLATEGMREP</sequence>
<evidence type="ECO:0000256" key="1">
    <source>
        <dbReference type="SAM" id="MobiDB-lite"/>
    </source>
</evidence>
<dbReference type="Pfam" id="PF26002">
    <property type="entry name" value="Beta-barrel_AprE"/>
    <property type="match status" value="1"/>
</dbReference>
<dbReference type="PRINTS" id="PR01490">
    <property type="entry name" value="RTXTOXIND"/>
</dbReference>
<dbReference type="AlphaFoldDB" id="A0A1J5Q3H5"/>
<protein>
    <submittedName>
        <fullName evidence="3">Hemolysin secretion protein D, plasmid</fullName>
    </submittedName>
</protein>
<gene>
    <name evidence="3" type="primary">hlyD_6</name>
    <name evidence="3" type="ORF">GALL_463670</name>
</gene>
<organism evidence="3">
    <name type="scientific">mine drainage metagenome</name>
    <dbReference type="NCBI Taxonomy" id="410659"/>
    <lineage>
        <taxon>unclassified sequences</taxon>
        <taxon>metagenomes</taxon>
        <taxon>ecological metagenomes</taxon>
    </lineage>
</organism>
<evidence type="ECO:0000313" key="3">
    <source>
        <dbReference type="EMBL" id="OIQ72011.1"/>
    </source>
</evidence>